<feature type="region of interest" description="Disordered" evidence="1">
    <location>
        <begin position="38"/>
        <end position="61"/>
    </location>
</feature>
<proteinExistence type="predicted"/>
<dbReference type="VEuPathDB" id="MicrosporidiaDB:AEWR_090360"/>
<organism evidence="2">
    <name type="scientific">Encephalitozoon cuniculi</name>
    <name type="common">Microsporidian parasite</name>
    <dbReference type="NCBI Taxonomy" id="6035"/>
    <lineage>
        <taxon>Eukaryota</taxon>
        <taxon>Fungi</taxon>
        <taxon>Fungi incertae sedis</taxon>
        <taxon>Microsporidia</taxon>
        <taxon>Unikaryonidae</taxon>
        <taxon>Encephalitozoon</taxon>
    </lineage>
</organism>
<dbReference type="VEuPathDB" id="MicrosporidiaDB:ECU09_0360"/>
<evidence type="ECO:0000256" key="1">
    <source>
        <dbReference type="SAM" id="MobiDB-lite"/>
    </source>
</evidence>
<feature type="compositionally biased region" description="Polar residues" evidence="1">
    <location>
        <begin position="44"/>
        <end position="54"/>
    </location>
</feature>
<dbReference type="VEuPathDB" id="MicrosporidiaDB:AEWD_090360"/>
<evidence type="ECO:0000313" key="2">
    <source>
        <dbReference type="EMBL" id="AGE96247.1"/>
    </source>
</evidence>
<dbReference type="AlphaFoldDB" id="M1KA81"/>
<dbReference type="VEuPathDB" id="MicrosporidiaDB:AEWQ_090370"/>
<accession>M1KA81</accession>
<reference evidence="2" key="1">
    <citation type="journal article" date="2013" name="Eukaryot. Cell">
        <title>Extremely Reduced Levels of Heterozygosity in the Vertebrate Pathogen Encephalitozoon cuniculi.</title>
        <authorList>
            <person name="Selman M."/>
            <person name="Sak B."/>
            <person name="Kvac M."/>
            <person name="Farinelli L."/>
            <person name="Weiss L.M."/>
            <person name="Corradi N."/>
        </authorList>
    </citation>
    <scope>NUCLEOTIDE SEQUENCE</scope>
</reference>
<gene>
    <name evidence="2" type="ORF">ECU09_0360</name>
</gene>
<sequence length="117" mass="13380">MEENVTEDSILSTELRGQEIRIEEVPNEDTLVVYLSRGGRNAKESQSANSNNTGDIDKHGRHRADNCICLSKVHYEIDGDILCIREMKPFVYINKVSILRRRSTNKTKEDTETQKSP</sequence>
<dbReference type="EMBL" id="KC513614">
    <property type="protein sequence ID" value="AGE96247.1"/>
    <property type="molecule type" value="Genomic_DNA"/>
</dbReference>
<name>M1KA81_ENCCN</name>
<dbReference type="VEuPathDB" id="MicrosporidiaDB:M970_090360"/>
<protein>
    <submittedName>
        <fullName evidence="2">Uncharacterized protein</fullName>
    </submittedName>
</protein>